<dbReference type="SUPFAM" id="SSF50800">
    <property type="entry name" value="PK beta-barrel domain-like"/>
    <property type="match status" value="1"/>
</dbReference>
<dbReference type="Pfam" id="PF03476">
    <property type="entry name" value="MOSC_N"/>
    <property type="match status" value="1"/>
</dbReference>
<dbReference type="PANTHER" id="PTHR14237">
    <property type="entry name" value="MOLYBDOPTERIN COFACTOR SULFURASE MOSC"/>
    <property type="match status" value="1"/>
</dbReference>
<dbReference type="InterPro" id="IPR011037">
    <property type="entry name" value="Pyrv_Knase-like_insert_dom_sf"/>
</dbReference>
<dbReference type="PROSITE" id="PS51340">
    <property type="entry name" value="MOSC"/>
    <property type="match status" value="1"/>
</dbReference>
<protein>
    <recommendedName>
        <fullName evidence="2">MOSC domain-containing protein</fullName>
    </recommendedName>
</protein>
<organism evidence="3 4">
    <name type="scientific">Sclerotinia borealis (strain F-4128)</name>
    <dbReference type="NCBI Taxonomy" id="1432307"/>
    <lineage>
        <taxon>Eukaryota</taxon>
        <taxon>Fungi</taxon>
        <taxon>Dikarya</taxon>
        <taxon>Ascomycota</taxon>
        <taxon>Pezizomycotina</taxon>
        <taxon>Leotiomycetes</taxon>
        <taxon>Helotiales</taxon>
        <taxon>Sclerotiniaceae</taxon>
        <taxon>Sclerotinia</taxon>
    </lineage>
</organism>
<dbReference type="PANTHER" id="PTHR14237:SF34">
    <property type="entry name" value="MOSC DOMAIN PROTEIN (AFU_ORTHOLOGUE AFUA_2G07820)"/>
    <property type="match status" value="1"/>
</dbReference>
<feature type="transmembrane region" description="Helical" evidence="1">
    <location>
        <begin position="34"/>
        <end position="58"/>
    </location>
</feature>
<evidence type="ECO:0000313" key="3">
    <source>
        <dbReference type="EMBL" id="ESZ93825.1"/>
    </source>
</evidence>
<gene>
    <name evidence="3" type="ORF">SBOR_5766</name>
</gene>
<dbReference type="STRING" id="1432307.W9CH46"/>
<evidence type="ECO:0000313" key="4">
    <source>
        <dbReference type="Proteomes" id="UP000019487"/>
    </source>
</evidence>
<feature type="domain" description="MOSC" evidence="2">
    <location>
        <begin position="284"/>
        <end position="442"/>
    </location>
</feature>
<keyword evidence="4" id="KW-1185">Reference proteome</keyword>
<dbReference type="OrthoDB" id="17255at2759"/>
<keyword evidence="1" id="KW-0472">Membrane</keyword>
<dbReference type="HOGENOM" id="CLU_028286_3_0_1"/>
<name>W9CH46_SCLBF</name>
<comment type="caution">
    <text evidence="3">The sequence shown here is derived from an EMBL/GenBank/DDBJ whole genome shotgun (WGS) entry which is preliminary data.</text>
</comment>
<proteinExistence type="predicted"/>
<dbReference type="GO" id="GO:0030151">
    <property type="term" value="F:molybdenum ion binding"/>
    <property type="evidence" value="ECO:0007669"/>
    <property type="project" value="InterPro"/>
</dbReference>
<keyword evidence="1" id="KW-0812">Transmembrane</keyword>
<keyword evidence="1" id="KW-1133">Transmembrane helix</keyword>
<dbReference type="Proteomes" id="UP000019487">
    <property type="component" value="Unassembled WGS sequence"/>
</dbReference>
<dbReference type="AlphaFoldDB" id="W9CH46"/>
<sequence length="458" mass="52063">MATMNTSSSGGTGISEFLYEWLDDIFMIQLCREIYVPFLGQLPLRIILITVGFSFLIIRDVMKDKWHKAEIMKYEEDKKEWELDRDRILDIAEPMLAGGKRNSSASTQQVSGPEMTISQLYIYPIKSIRGCSLPSATLTKDGFAYDRKFMLLKVHNKDSKWGRYQNMHVSHHPEMVLFHTSIKHSTLYITHHAPDYAEYPNEERPTLEIELSPSTFSNLNKVEVDMHKSSTSAYDMGPKYNEWFTKYFGYEVILAYAGSNRRLVLGNLPGRPATDGPMILTPIKKLLQYMPIINSLVSKKDDEKIAFNDCAPYLVITEASCVDVSNRLPGDTEMDITKFRANIIISGLQSAYDEDYWGGLTFGSSQNKEIILTANCGRCVSLNVDYEKGIGAPKGEGVLKLLMKDRRVDEGMKYSPIFGRYGFVGNGDEGKVLRVGDEVRVSKRNEERTRFYWPGLST</sequence>
<dbReference type="EMBL" id="AYSA01000285">
    <property type="protein sequence ID" value="ESZ93825.1"/>
    <property type="molecule type" value="Genomic_DNA"/>
</dbReference>
<dbReference type="GO" id="GO:0003824">
    <property type="term" value="F:catalytic activity"/>
    <property type="evidence" value="ECO:0007669"/>
    <property type="project" value="InterPro"/>
</dbReference>
<dbReference type="InterPro" id="IPR005302">
    <property type="entry name" value="MoCF_Sase_C"/>
</dbReference>
<accession>W9CH46</accession>
<evidence type="ECO:0000259" key="2">
    <source>
        <dbReference type="PROSITE" id="PS51340"/>
    </source>
</evidence>
<dbReference type="GO" id="GO:0030170">
    <property type="term" value="F:pyridoxal phosphate binding"/>
    <property type="evidence" value="ECO:0007669"/>
    <property type="project" value="InterPro"/>
</dbReference>
<evidence type="ECO:0000256" key="1">
    <source>
        <dbReference type="SAM" id="Phobius"/>
    </source>
</evidence>
<dbReference type="Pfam" id="PF03473">
    <property type="entry name" value="MOSC"/>
    <property type="match status" value="1"/>
</dbReference>
<dbReference type="InterPro" id="IPR005303">
    <property type="entry name" value="MOCOS_middle"/>
</dbReference>
<reference evidence="3 4" key="1">
    <citation type="journal article" date="2014" name="Genome Announc.">
        <title>Draft genome sequence of Sclerotinia borealis, a psychrophilic plant pathogenic fungus.</title>
        <authorList>
            <person name="Mardanov A.V."/>
            <person name="Beletsky A.V."/>
            <person name="Kadnikov V.V."/>
            <person name="Ignatov A.N."/>
            <person name="Ravin N.V."/>
        </authorList>
    </citation>
    <scope>NUCLEOTIDE SEQUENCE [LARGE SCALE GENOMIC DNA]</scope>
    <source>
        <strain evidence="4">F-4157</strain>
    </source>
</reference>
<dbReference type="SUPFAM" id="SSF141673">
    <property type="entry name" value="MOSC N-terminal domain-like"/>
    <property type="match status" value="1"/>
</dbReference>